<keyword evidence="3" id="KW-1185">Reference proteome</keyword>
<dbReference type="InterPro" id="IPR033469">
    <property type="entry name" value="CYTH-like_dom_sf"/>
</dbReference>
<dbReference type="EMBL" id="CP014578">
    <property type="protein sequence ID" value="ANB72207.1"/>
    <property type="molecule type" value="Genomic_DNA"/>
</dbReference>
<dbReference type="Proteomes" id="UP000076852">
    <property type="component" value="Chromosome 1"/>
</dbReference>
<dbReference type="OrthoDB" id="271656at2"/>
<protein>
    <submittedName>
        <fullName evidence="2">Adenylate cyclase</fullName>
    </submittedName>
</protein>
<evidence type="ECO:0000313" key="2">
    <source>
        <dbReference type="EMBL" id="ANB72207.1"/>
    </source>
</evidence>
<dbReference type="Gene3D" id="2.40.320.10">
    <property type="entry name" value="Hypothetical Protein Pfu-838710-001"/>
    <property type="match status" value="1"/>
</dbReference>
<dbReference type="STRING" id="1804984.AYM40_07385"/>
<gene>
    <name evidence="2" type="ORF">AYM40_07385</name>
</gene>
<accession>A0A167VWD3</accession>
<evidence type="ECO:0000259" key="1">
    <source>
        <dbReference type="PROSITE" id="PS51707"/>
    </source>
</evidence>
<dbReference type="RefSeq" id="WP_063495643.1">
    <property type="nucleotide sequence ID" value="NZ_CP014578.1"/>
</dbReference>
<sequence>MARNIEIRARTDSFEELMHRAAVLALDTPRSYRQQDFFYDVPNGRLMLREFDDGTPAELAFYQSGDRDGSTVTYFSRSPVTNAEAMHTLLAQALTTRGIVSKERHVFQVGQMNLNLDRVDDLGDFVELEVPLTQDDVEAIGEADARAVFEKLGVVHADLVSVPYVDLLNAPRSNDRPSVKNA</sequence>
<proteinExistence type="predicted"/>
<dbReference type="InterPro" id="IPR008173">
    <property type="entry name" value="Adenylyl_cyclase_CyaB"/>
</dbReference>
<feature type="domain" description="CYTH" evidence="1">
    <location>
        <begin position="2"/>
        <end position="170"/>
    </location>
</feature>
<dbReference type="SMART" id="SM01118">
    <property type="entry name" value="CYTH"/>
    <property type="match status" value="1"/>
</dbReference>
<dbReference type="InterPro" id="IPR023577">
    <property type="entry name" value="CYTH_domain"/>
</dbReference>
<dbReference type="SUPFAM" id="SSF55154">
    <property type="entry name" value="CYTH-like phosphatases"/>
    <property type="match status" value="1"/>
</dbReference>
<dbReference type="CDD" id="cd07890">
    <property type="entry name" value="CYTH-like_AC_IV-like"/>
    <property type="match status" value="1"/>
</dbReference>
<dbReference type="AlphaFoldDB" id="A0A167VWD3"/>
<dbReference type="PANTHER" id="PTHR21028:SF2">
    <property type="entry name" value="CYTH DOMAIN-CONTAINING PROTEIN"/>
    <property type="match status" value="1"/>
</dbReference>
<dbReference type="KEGG" id="buz:AYM40_07385"/>
<name>A0A167VWD3_9BURK</name>
<organism evidence="2 3">
    <name type="scientific">Paraburkholderia phytofirmans OLGA172</name>
    <dbReference type="NCBI Taxonomy" id="1417228"/>
    <lineage>
        <taxon>Bacteria</taxon>
        <taxon>Pseudomonadati</taxon>
        <taxon>Pseudomonadota</taxon>
        <taxon>Betaproteobacteria</taxon>
        <taxon>Burkholderiales</taxon>
        <taxon>Burkholderiaceae</taxon>
        <taxon>Paraburkholderia</taxon>
    </lineage>
</organism>
<dbReference type="PROSITE" id="PS51707">
    <property type="entry name" value="CYTH"/>
    <property type="match status" value="1"/>
</dbReference>
<dbReference type="PANTHER" id="PTHR21028">
    <property type="entry name" value="SI:CH211-156B7.4"/>
    <property type="match status" value="1"/>
</dbReference>
<reference evidence="2 3" key="1">
    <citation type="journal article" date="2016" name="Gene">
        <title>PacBio SMRT assembly of a complex multi-replicon genome reveals chlorocatechol degradative operon in a region of genome plasticity.</title>
        <authorList>
            <person name="Ricker N."/>
            <person name="Shen S.Y."/>
            <person name="Goordial J."/>
            <person name="Jin S."/>
            <person name="Fulthorpe R.R."/>
        </authorList>
    </citation>
    <scope>NUCLEOTIDE SEQUENCE [LARGE SCALE GENOMIC DNA]</scope>
    <source>
        <strain evidence="2 3">OLGA172</strain>
    </source>
</reference>
<evidence type="ECO:0000313" key="3">
    <source>
        <dbReference type="Proteomes" id="UP000076852"/>
    </source>
</evidence>
<dbReference type="Pfam" id="PF01928">
    <property type="entry name" value="CYTH"/>
    <property type="match status" value="1"/>
</dbReference>